<dbReference type="EMBL" id="UINC01047841">
    <property type="protein sequence ID" value="SVB57613.1"/>
    <property type="molecule type" value="Genomic_DNA"/>
</dbReference>
<dbReference type="AlphaFoldDB" id="A0A382F5Y5"/>
<sequence length="63" mass="7212">MPLIVPLISLFWKSGEVYHGSRNTRALKFFDCSKKCALSVLPLIIEGAWQEILSKYTTEKFCC</sequence>
<gene>
    <name evidence="1" type="ORF">METZ01_LOCUS210467</name>
</gene>
<proteinExistence type="predicted"/>
<accession>A0A382F5Y5</accession>
<reference evidence="1" key="1">
    <citation type="submission" date="2018-05" db="EMBL/GenBank/DDBJ databases">
        <authorList>
            <person name="Lanie J.A."/>
            <person name="Ng W.-L."/>
            <person name="Kazmierczak K.M."/>
            <person name="Andrzejewski T.M."/>
            <person name="Davidsen T.M."/>
            <person name="Wayne K.J."/>
            <person name="Tettelin H."/>
            <person name="Glass J.I."/>
            <person name="Rusch D."/>
            <person name="Podicherti R."/>
            <person name="Tsui H.-C.T."/>
            <person name="Winkler M.E."/>
        </authorList>
    </citation>
    <scope>NUCLEOTIDE SEQUENCE</scope>
</reference>
<evidence type="ECO:0000313" key="1">
    <source>
        <dbReference type="EMBL" id="SVB57613.1"/>
    </source>
</evidence>
<protein>
    <submittedName>
        <fullName evidence="1">Uncharacterized protein</fullName>
    </submittedName>
</protein>
<name>A0A382F5Y5_9ZZZZ</name>
<organism evidence="1">
    <name type="scientific">marine metagenome</name>
    <dbReference type="NCBI Taxonomy" id="408172"/>
    <lineage>
        <taxon>unclassified sequences</taxon>
        <taxon>metagenomes</taxon>
        <taxon>ecological metagenomes</taxon>
    </lineage>
</organism>